<dbReference type="GO" id="GO:0006310">
    <property type="term" value="P:DNA recombination"/>
    <property type="evidence" value="ECO:0007669"/>
    <property type="project" value="UniProtKB-KW"/>
</dbReference>
<accession>A0A1I5B4M8</accession>
<dbReference type="Pfam" id="PF00589">
    <property type="entry name" value="Phage_integrase"/>
    <property type="match status" value="1"/>
</dbReference>
<dbReference type="InterPro" id="IPR035386">
    <property type="entry name" value="Arm-DNA-bind_5"/>
</dbReference>
<dbReference type="InterPro" id="IPR010998">
    <property type="entry name" value="Integrase_recombinase_N"/>
</dbReference>
<keyword evidence="2" id="KW-0238">DNA-binding</keyword>
<evidence type="ECO:0000256" key="1">
    <source>
        <dbReference type="ARBA" id="ARBA00008857"/>
    </source>
</evidence>
<comment type="similarity">
    <text evidence="1">Belongs to the 'phage' integrase family.</text>
</comment>
<dbReference type="PANTHER" id="PTHR30349:SF64">
    <property type="entry name" value="PROPHAGE INTEGRASE INTD-RELATED"/>
    <property type="match status" value="1"/>
</dbReference>
<dbReference type="PROSITE" id="PS51898">
    <property type="entry name" value="TYR_RECOMBINASE"/>
    <property type="match status" value="1"/>
</dbReference>
<dbReference type="GO" id="GO:0003677">
    <property type="term" value="F:DNA binding"/>
    <property type="evidence" value="ECO:0007669"/>
    <property type="project" value="UniProtKB-KW"/>
</dbReference>
<dbReference type="EMBL" id="FOVL01000013">
    <property type="protein sequence ID" value="SFN69560.1"/>
    <property type="molecule type" value="Genomic_DNA"/>
</dbReference>
<gene>
    <name evidence="5" type="ORF">SAMN05660413_02166</name>
</gene>
<dbReference type="SUPFAM" id="SSF56349">
    <property type="entry name" value="DNA breaking-rejoining enzymes"/>
    <property type="match status" value="1"/>
</dbReference>
<dbReference type="PANTHER" id="PTHR30349">
    <property type="entry name" value="PHAGE INTEGRASE-RELATED"/>
    <property type="match status" value="1"/>
</dbReference>
<dbReference type="Gene3D" id="1.10.150.130">
    <property type="match status" value="1"/>
</dbReference>
<evidence type="ECO:0000313" key="6">
    <source>
        <dbReference type="Proteomes" id="UP000199153"/>
    </source>
</evidence>
<feature type="domain" description="Tyr recombinase" evidence="4">
    <location>
        <begin position="231"/>
        <end position="424"/>
    </location>
</feature>
<proteinExistence type="inferred from homology"/>
<evidence type="ECO:0000313" key="5">
    <source>
        <dbReference type="EMBL" id="SFN69560.1"/>
    </source>
</evidence>
<dbReference type="Gene3D" id="1.10.443.10">
    <property type="entry name" value="Intergrase catalytic core"/>
    <property type="match status" value="1"/>
</dbReference>
<dbReference type="InterPro" id="IPR013762">
    <property type="entry name" value="Integrase-like_cat_sf"/>
</dbReference>
<reference evidence="5 6" key="1">
    <citation type="submission" date="2016-10" db="EMBL/GenBank/DDBJ databases">
        <authorList>
            <person name="de Groot N.N."/>
        </authorList>
    </citation>
    <scope>NUCLEOTIDE SEQUENCE [LARGE SCALE GENOMIC DNA]</scope>
    <source>
        <strain evidence="5 6">DSM 17794</strain>
    </source>
</reference>
<dbReference type="InterPro" id="IPR025269">
    <property type="entry name" value="SAM-like_dom"/>
</dbReference>
<dbReference type="InterPro" id="IPR002104">
    <property type="entry name" value="Integrase_catalytic"/>
</dbReference>
<keyword evidence="6" id="KW-1185">Reference proteome</keyword>
<evidence type="ECO:0000256" key="3">
    <source>
        <dbReference type="ARBA" id="ARBA00023172"/>
    </source>
</evidence>
<dbReference type="InterPro" id="IPR050090">
    <property type="entry name" value="Tyrosine_recombinase_XerCD"/>
</dbReference>
<organism evidence="5 6">
    <name type="scientific">Salegentibacter flavus</name>
    <dbReference type="NCBI Taxonomy" id="287099"/>
    <lineage>
        <taxon>Bacteria</taxon>
        <taxon>Pseudomonadati</taxon>
        <taxon>Bacteroidota</taxon>
        <taxon>Flavobacteriia</taxon>
        <taxon>Flavobacteriales</taxon>
        <taxon>Flavobacteriaceae</taxon>
        <taxon>Salegentibacter</taxon>
    </lineage>
</organism>
<dbReference type="GO" id="GO:0015074">
    <property type="term" value="P:DNA integration"/>
    <property type="evidence" value="ECO:0007669"/>
    <property type="project" value="InterPro"/>
</dbReference>
<dbReference type="AlphaFoldDB" id="A0A1I5B4M8"/>
<evidence type="ECO:0000259" key="4">
    <source>
        <dbReference type="PROSITE" id="PS51898"/>
    </source>
</evidence>
<name>A0A1I5B4M8_9FLAO</name>
<evidence type="ECO:0000256" key="2">
    <source>
        <dbReference type="ARBA" id="ARBA00023125"/>
    </source>
</evidence>
<dbReference type="InterPro" id="IPR011010">
    <property type="entry name" value="DNA_brk_join_enz"/>
</dbReference>
<dbReference type="Pfam" id="PF17293">
    <property type="entry name" value="Arm-DNA-bind_5"/>
    <property type="match status" value="1"/>
</dbReference>
<dbReference type="Proteomes" id="UP000199153">
    <property type="component" value="Unassembled WGS sequence"/>
</dbReference>
<dbReference type="Pfam" id="PF13102">
    <property type="entry name" value="Phage_int_SAM_5"/>
    <property type="match status" value="1"/>
</dbReference>
<protein>
    <submittedName>
        <fullName evidence="5">Site-specific recombinase XerD</fullName>
    </submittedName>
</protein>
<keyword evidence="3" id="KW-0233">DNA recombination</keyword>
<sequence length="432" mass="51281">MCYLCVTQNNYLSILKLRIMAHIKVILHPKKIDENEKIFRLAIRVTSFRKRSYYHLGYNLDPDDWDEQAEKVKKSHPKYQHLNRLIRKKYDQIDDIIYEAERNKRQLSAKQIMDKIKQSRKTISFFDFADEHVADLERSKKFNRAISDRSKAKIIKDFTKGRDILFQEIDENFLKRFKVYLINEKKNSERTVMNSYVFIRLLYNRAIRKGIIDRNFYPFGRDKILIKYPDSLKIGLTEQEILKIEQVSLKKHSSLWHSRNIFLFSFYLAGIRITDLLHLRWNDIIEDRLFYRMKKNSKLDSLKLPGKAIEILDFYRNDKKSHSDFIFPELKKVGDVETKEKYSLIKGAIKKHNSNLKDIAKLAGINKKITNHIARHSFGNIAGDKVSPQMLQKLYRHSSLQTTIGYQRNFIHKSSDEALHEILKFSNSDVGN</sequence>
<dbReference type="STRING" id="287099.SAMN05660413_02166"/>